<dbReference type="Gene3D" id="4.10.1080.10">
    <property type="entry name" value="TSP type-3 repeat"/>
    <property type="match status" value="1"/>
</dbReference>
<dbReference type="EMBL" id="MFQR01000027">
    <property type="protein sequence ID" value="OGH84342.1"/>
    <property type="molecule type" value="Genomic_DNA"/>
</dbReference>
<feature type="region of interest" description="Disordered" evidence="5">
    <location>
        <begin position="155"/>
        <end position="186"/>
    </location>
</feature>
<reference evidence="7 8" key="1">
    <citation type="journal article" date="2016" name="Nat. Commun.">
        <title>Thousands of microbial genomes shed light on interconnected biogeochemical processes in an aquifer system.</title>
        <authorList>
            <person name="Anantharaman K."/>
            <person name="Brown C.T."/>
            <person name="Hug L.A."/>
            <person name="Sharon I."/>
            <person name="Castelle C.J."/>
            <person name="Probst A.J."/>
            <person name="Thomas B.C."/>
            <person name="Singh A."/>
            <person name="Wilkins M.J."/>
            <person name="Karaoz U."/>
            <person name="Brodie E.L."/>
            <person name="Williams K.H."/>
            <person name="Hubbard S.S."/>
            <person name="Banfield J.F."/>
        </authorList>
    </citation>
    <scope>NUCLEOTIDE SEQUENCE [LARGE SCALE GENOMIC DNA]</scope>
</reference>
<feature type="transmembrane region" description="Helical" evidence="6">
    <location>
        <begin position="80"/>
        <end position="101"/>
    </location>
</feature>
<sequence>MFDNQNPNSQAPHNLPIEPADIFAGVEKDATTVTMPTGPKDAIDAGLLKKAVSITSPTGTNSPVGTQPVYNVREPILGKILFVIIIVLAVVGVAIGGWMTYKYFTAPKLPEITAPATVAPVVETVTPTATTPTPTATSNVSVDMANEKLLFGEALDSDQDGLDDAREKQIGTDPNNPDTDNDGLNDSDEVIIWKTNPLNPDTDGDKYPDGTEIVSGYNPLGAGKLLVPGSVVAKNAATTTIQKNTVTTTQKSSTTITNTTTKK</sequence>
<dbReference type="SUPFAM" id="SSF103647">
    <property type="entry name" value="TSP type-3 repeat"/>
    <property type="match status" value="1"/>
</dbReference>
<evidence type="ECO:0000256" key="6">
    <source>
        <dbReference type="SAM" id="Phobius"/>
    </source>
</evidence>
<evidence type="ECO:0000313" key="8">
    <source>
        <dbReference type="Proteomes" id="UP000177803"/>
    </source>
</evidence>
<keyword evidence="6" id="KW-0472">Membrane</keyword>
<evidence type="ECO:0000256" key="2">
    <source>
        <dbReference type="ARBA" id="ARBA00022525"/>
    </source>
</evidence>
<keyword evidence="6" id="KW-1133">Transmembrane helix</keyword>
<dbReference type="GO" id="GO:0005509">
    <property type="term" value="F:calcium ion binding"/>
    <property type="evidence" value="ECO:0007669"/>
    <property type="project" value="InterPro"/>
</dbReference>
<dbReference type="InterPro" id="IPR053180">
    <property type="entry name" value="Ca-binding_acidic-repeat"/>
</dbReference>
<dbReference type="Pfam" id="PF18884">
    <property type="entry name" value="TSP3_bac"/>
    <property type="match status" value="2"/>
</dbReference>
<keyword evidence="3" id="KW-0732">Signal</keyword>
<dbReference type="AlphaFoldDB" id="A0A1F6NKA8"/>
<comment type="subcellular location">
    <subcellularLocation>
        <location evidence="1">Secreted</location>
    </subcellularLocation>
</comment>
<proteinExistence type="predicted"/>
<organism evidence="7 8">
    <name type="scientific">Candidatus Magasanikbacteria bacterium RIFOXYA2_FULL_44_8</name>
    <dbReference type="NCBI Taxonomy" id="1798696"/>
    <lineage>
        <taxon>Bacteria</taxon>
        <taxon>Candidatus Magasanikiibacteriota</taxon>
    </lineage>
</organism>
<keyword evidence="4" id="KW-0106">Calcium</keyword>
<comment type="caution">
    <text evidence="7">The sequence shown here is derived from an EMBL/GenBank/DDBJ whole genome shotgun (WGS) entry which is preliminary data.</text>
</comment>
<dbReference type="InterPro" id="IPR028974">
    <property type="entry name" value="TSP_type-3_rpt"/>
</dbReference>
<evidence type="ECO:0000256" key="3">
    <source>
        <dbReference type="ARBA" id="ARBA00022729"/>
    </source>
</evidence>
<accession>A0A1F6NKA8</accession>
<keyword evidence="6" id="KW-0812">Transmembrane</keyword>
<gene>
    <name evidence="7" type="ORF">A2261_02850</name>
</gene>
<evidence type="ECO:0000256" key="5">
    <source>
        <dbReference type="SAM" id="MobiDB-lite"/>
    </source>
</evidence>
<dbReference type="InterPro" id="IPR059100">
    <property type="entry name" value="TSP3_bac"/>
</dbReference>
<protein>
    <submittedName>
        <fullName evidence="7">Uncharacterized protein</fullName>
    </submittedName>
</protein>
<name>A0A1F6NKA8_9BACT</name>
<dbReference type="PANTHER" id="PTHR37467">
    <property type="entry name" value="EXPORTED CALCIUM-BINDING GLYCOPROTEIN-RELATED"/>
    <property type="match status" value="1"/>
</dbReference>
<dbReference type="PANTHER" id="PTHR37467:SF1">
    <property type="entry name" value="EXPORTED CALCIUM-BINDING GLYCOPROTEIN"/>
    <property type="match status" value="1"/>
</dbReference>
<evidence type="ECO:0000313" key="7">
    <source>
        <dbReference type="EMBL" id="OGH84342.1"/>
    </source>
</evidence>
<evidence type="ECO:0000256" key="4">
    <source>
        <dbReference type="ARBA" id="ARBA00022837"/>
    </source>
</evidence>
<evidence type="ECO:0000256" key="1">
    <source>
        <dbReference type="ARBA" id="ARBA00004613"/>
    </source>
</evidence>
<dbReference type="Proteomes" id="UP000177803">
    <property type="component" value="Unassembled WGS sequence"/>
</dbReference>
<keyword evidence="2" id="KW-0964">Secreted</keyword>